<comment type="caution">
    <text evidence="1">The sequence shown here is derived from an EMBL/GenBank/DDBJ whole genome shotgun (WGS) entry which is preliminary data.</text>
</comment>
<keyword evidence="2" id="KW-1185">Reference proteome</keyword>
<name>A0A016S1Y3_9BILA</name>
<dbReference type="EMBL" id="JARK01001649">
    <property type="protein sequence ID" value="EYB84623.1"/>
    <property type="molecule type" value="Genomic_DNA"/>
</dbReference>
<protein>
    <submittedName>
        <fullName evidence="1">Uncharacterized protein</fullName>
    </submittedName>
</protein>
<evidence type="ECO:0000313" key="1">
    <source>
        <dbReference type="EMBL" id="EYB84623.1"/>
    </source>
</evidence>
<evidence type="ECO:0000313" key="2">
    <source>
        <dbReference type="Proteomes" id="UP000024635"/>
    </source>
</evidence>
<gene>
    <name evidence="1" type="primary">Acey_s0313.g2193</name>
    <name evidence="1" type="ORF">Y032_0313g2193</name>
</gene>
<dbReference type="AlphaFoldDB" id="A0A016S1Y3"/>
<organism evidence="1 2">
    <name type="scientific">Ancylostoma ceylanicum</name>
    <dbReference type="NCBI Taxonomy" id="53326"/>
    <lineage>
        <taxon>Eukaryota</taxon>
        <taxon>Metazoa</taxon>
        <taxon>Ecdysozoa</taxon>
        <taxon>Nematoda</taxon>
        <taxon>Chromadorea</taxon>
        <taxon>Rhabditida</taxon>
        <taxon>Rhabditina</taxon>
        <taxon>Rhabditomorpha</taxon>
        <taxon>Strongyloidea</taxon>
        <taxon>Ancylostomatidae</taxon>
        <taxon>Ancylostomatinae</taxon>
        <taxon>Ancylostoma</taxon>
    </lineage>
</organism>
<accession>A0A016S1Y3</accession>
<dbReference type="Proteomes" id="UP000024635">
    <property type="component" value="Unassembled WGS sequence"/>
</dbReference>
<reference evidence="2" key="1">
    <citation type="journal article" date="2015" name="Nat. Genet.">
        <title>The genome and transcriptome of the zoonotic hookworm Ancylostoma ceylanicum identify infection-specific gene families.</title>
        <authorList>
            <person name="Schwarz E.M."/>
            <person name="Hu Y."/>
            <person name="Antoshechkin I."/>
            <person name="Miller M.M."/>
            <person name="Sternberg P.W."/>
            <person name="Aroian R.V."/>
        </authorList>
    </citation>
    <scope>NUCLEOTIDE SEQUENCE</scope>
    <source>
        <strain evidence="2">HY135</strain>
    </source>
</reference>
<sequence>MNNEQKHASSSKISFISCWIDDDLFDNFDDFGTPAISWNSLLAKCSSFQQPWRKNNEFAFLSDFHEATASKTI</sequence>
<proteinExistence type="predicted"/>